<dbReference type="SMART" id="SM01321">
    <property type="entry name" value="Y1_Tnp"/>
    <property type="match status" value="1"/>
</dbReference>
<dbReference type="GO" id="GO:0004803">
    <property type="term" value="F:transposase activity"/>
    <property type="evidence" value="ECO:0007669"/>
    <property type="project" value="InterPro"/>
</dbReference>
<evidence type="ECO:0000313" key="2">
    <source>
        <dbReference type="EMBL" id="KKO18889.1"/>
    </source>
</evidence>
<dbReference type="EMBL" id="LAQJ01000230">
    <property type="protein sequence ID" value="KKO18889.1"/>
    <property type="molecule type" value="Genomic_DNA"/>
</dbReference>
<dbReference type="GO" id="GO:0043565">
    <property type="term" value="F:sequence-specific DNA binding"/>
    <property type="evidence" value="ECO:0007669"/>
    <property type="project" value="TreeGrafter"/>
</dbReference>
<protein>
    <recommendedName>
        <fullName evidence="1">Transposase IS200-like domain-containing protein</fullName>
    </recommendedName>
</protein>
<name>A0A0M2UWK5_9BACT</name>
<dbReference type="InterPro" id="IPR036515">
    <property type="entry name" value="Transposase_17_sf"/>
</dbReference>
<dbReference type="SUPFAM" id="SSF143422">
    <property type="entry name" value="Transposase IS200-like"/>
    <property type="match status" value="1"/>
</dbReference>
<sequence>MNYDPEKHRRRSIRLKGYDYTRPGAYFVTICTEGRVCLFGNISGETMQLNAFGRIVQTHWNDLPHHYPQVKLDAFVIMPNHVHGIIILTEIDMVGAGLKPAPTIKQHGLPEIVRALKTFSARRVNELRNTPGVSLWQRNYYDHIIRNERALNIIRRYILYNPLMWAYDMDNPDRHPLSTEKMKSGMKQKCGFTDEELDFIIDYDIKYRMGRETDDEM</sequence>
<evidence type="ECO:0000313" key="3">
    <source>
        <dbReference type="Proteomes" id="UP000034954"/>
    </source>
</evidence>
<keyword evidence="3" id="KW-1185">Reference proteome</keyword>
<evidence type="ECO:0000259" key="1">
    <source>
        <dbReference type="SMART" id="SM01321"/>
    </source>
</evidence>
<dbReference type="InterPro" id="IPR002686">
    <property type="entry name" value="Transposase_17"/>
</dbReference>
<gene>
    <name evidence="2" type="ORF">BROFUL_02404</name>
</gene>
<organism evidence="2 3">
    <name type="scientific">Candidatus Brocadia fulgida</name>
    <dbReference type="NCBI Taxonomy" id="380242"/>
    <lineage>
        <taxon>Bacteria</taxon>
        <taxon>Pseudomonadati</taxon>
        <taxon>Planctomycetota</taxon>
        <taxon>Candidatus Brocadiia</taxon>
        <taxon>Candidatus Brocadiales</taxon>
        <taxon>Candidatus Brocadiaceae</taxon>
        <taxon>Candidatus Brocadia</taxon>
    </lineage>
</organism>
<dbReference type="GO" id="GO:0006313">
    <property type="term" value="P:DNA transposition"/>
    <property type="evidence" value="ECO:0007669"/>
    <property type="project" value="InterPro"/>
</dbReference>
<dbReference type="PATRIC" id="fig|380242.3.peg.2989"/>
<comment type="caution">
    <text evidence="2">The sequence shown here is derived from an EMBL/GenBank/DDBJ whole genome shotgun (WGS) entry which is preliminary data.</text>
</comment>
<reference evidence="2 3" key="1">
    <citation type="journal article" date="2013" name="BMC Microbiol.">
        <title>Identification of the type II cytochrome c maturation pathway in anammox bacteria by comparative genomics.</title>
        <authorList>
            <person name="Ferousi C."/>
            <person name="Speth D.R."/>
            <person name="Reimann J."/>
            <person name="Op den Camp H.J."/>
            <person name="Allen J.W."/>
            <person name="Keltjens J.T."/>
            <person name="Jetten M.S."/>
        </authorList>
    </citation>
    <scope>NUCLEOTIDE SEQUENCE [LARGE SCALE GENOMIC DNA]</scope>
    <source>
        <strain evidence="2">RU1</strain>
    </source>
</reference>
<feature type="domain" description="Transposase IS200-like" evidence="1">
    <location>
        <begin position="22"/>
        <end position="161"/>
    </location>
</feature>
<accession>A0A0M2UWK5</accession>
<dbReference type="InterPro" id="IPR052715">
    <property type="entry name" value="RAYT_transposase"/>
</dbReference>
<dbReference type="AlphaFoldDB" id="A0A0M2UWK5"/>
<dbReference type="Proteomes" id="UP000034954">
    <property type="component" value="Unassembled WGS sequence"/>
</dbReference>
<dbReference type="Gene3D" id="3.30.70.1290">
    <property type="entry name" value="Transposase IS200-like"/>
    <property type="match status" value="1"/>
</dbReference>
<dbReference type="PANTHER" id="PTHR36966:SF1">
    <property type="entry name" value="REP-ASSOCIATED TYROSINE TRANSPOSASE"/>
    <property type="match status" value="1"/>
</dbReference>
<dbReference type="PANTHER" id="PTHR36966">
    <property type="entry name" value="REP-ASSOCIATED TYROSINE TRANSPOSASE"/>
    <property type="match status" value="1"/>
</dbReference>
<proteinExistence type="predicted"/>